<accession>A0A1I6U199</accession>
<evidence type="ECO:0000313" key="1">
    <source>
        <dbReference type="EMBL" id="SFS95128.1"/>
    </source>
</evidence>
<reference evidence="1 2" key="1">
    <citation type="submission" date="2016-10" db="EMBL/GenBank/DDBJ databases">
        <authorList>
            <person name="de Groot N.N."/>
        </authorList>
    </citation>
    <scope>NUCLEOTIDE SEQUENCE [LARGE SCALE GENOMIC DNA]</scope>
    <source>
        <strain evidence="1 2">DSM 22789</strain>
    </source>
</reference>
<proteinExistence type="predicted"/>
<organism evidence="1 2">
    <name type="scientific">Sphingobacterium wenxiniae</name>
    <dbReference type="NCBI Taxonomy" id="683125"/>
    <lineage>
        <taxon>Bacteria</taxon>
        <taxon>Pseudomonadati</taxon>
        <taxon>Bacteroidota</taxon>
        <taxon>Sphingobacteriia</taxon>
        <taxon>Sphingobacteriales</taxon>
        <taxon>Sphingobacteriaceae</taxon>
        <taxon>Sphingobacterium</taxon>
    </lineage>
</organism>
<dbReference type="EMBL" id="FOZZ01000007">
    <property type="protein sequence ID" value="SFS95128.1"/>
    <property type="molecule type" value="Genomic_DNA"/>
</dbReference>
<dbReference type="Proteomes" id="UP000198785">
    <property type="component" value="Unassembled WGS sequence"/>
</dbReference>
<dbReference type="RefSeq" id="WP_093366079.1">
    <property type="nucleotide sequence ID" value="NZ_FOZZ01000007.1"/>
</dbReference>
<sequence>MAIVKNGFLRGQVGNLVNRKVGNQQVVQTKPGRKIKQSKSTKAAAEDFGYSSSMGALLRQAFVNTHMQLHDDKMHNRLIQHIRRVMRSTPKPRPGLNTIESGNLNRLIGFQFNRNCHLHDYMYVDPILSISNDKQVSVHFPAFQRYQHLYIPKDCYYVTIQVETIGFTYGAFLPLGTQEIEIYTGQGQEEVIPEQQLIFDIPKQQVDIILVGLNIIYSDKMGNRNFVRNTKELHPAAIIGGFV</sequence>
<name>A0A1I6U199_9SPHI</name>
<protein>
    <submittedName>
        <fullName evidence="1">Uncharacterized protein</fullName>
    </submittedName>
</protein>
<dbReference type="OrthoDB" id="701537at2"/>
<evidence type="ECO:0000313" key="2">
    <source>
        <dbReference type="Proteomes" id="UP000198785"/>
    </source>
</evidence>
<gene>
    <name evidence="1" type="ORF">SAMN05660206_107191</name>
</gene>
<dbReference type="AlphaFoldDB" id="A0A1I6U199"/>
<keyword evidence="2" id="KW-1185">Reference proteome</keyword>